<comment type="subcellular location">
    <subcellularLocation>
        <location evidence="6">Cytoplasm</location>
    </subcellularLocation>
</comment>
<dbReference type="EMBL" id="NFJX01000003">
    <property type="protein sequence ID" value="OUP21210.1"/>
    <property type="molecule type" value="Genomic_DNA"/>
</dbReference>
<evidence type="ECO:0000313" key="10">
    <source>
        <dbReference type="EMBL" id="MRY59506.1"/>
    </source>
</evidence>
<name>A0A173RUM8_PARDI</name>
<keyword evidence="3 6" id="KW-0464">Manganese</keyword>
<dbReference type="InterPro" id="IPR009308">
    <property type="entry name" value="Rhamnose_isomerase"/>
</dbReference>
<evidence type="ECO:0000313" key="9">
    <source>
        <dbReference type="EMBL" id="MDB9139098.1"/>
    </source>
</evidence>
<feature type="binding site" evidence="6">
    <location>
        <position position="262"/>
    </location>
    <ligand>
        <name>Mn(2+)</name>
        <dbReference type="ChEBI" id="CHEBI:29035"/>
    </ligand>
</feature>
<evidence type="ECO:0000256" key="7">
    <source>
        <dbReference type="NCBIfam" id="TIGR01748"/>
    </source>
</evidence>
<dbReference type="EMBL" id="JAQMPX010000076">
    <property type="protein sequence ID" value="MDB9139098.1"/>
    <property type="molecule type" value="Genomic_DNA"/>
</dbReference>
<organism evidence="8 17">
    <name type="scientific">Parabacteroides distasonis</name>
    <dbReference type="NCBI Taxonomy" id="823"/>
    <lineage>
        <taxon>Bacteria</taxon>
        <taxon>Pseudomonadati</taxon>
        <taxon>Bacteroidota</taxon>
        <taxon>Bacteroidia</taxon>
        <taxon>Bacteroidales</taxon>
        <taxon>Tannerellaceae</taxon>
        <taxon>Parabacteroides</taxon>
    </lineage>
</organism>
<dbReference type="EMBL" id="CP120353">
    <property type="protein sequence ID" value="WET65732.1"/>
    <property type="molecule type" value="Genomic_DNA"/>
</dbReference>
<evidence type="ECO:0000313" key="21">
    <source>
        <dbReference type="Proteomes" id="UP000441609"/>
    </source>
</evidence>
<evidence type="ECO:0000256" key="5">
    <source>
        <dbReference type="ARBA" id="ARBA00023308"/>
    </source>
</evidence>
<dbReference type="GO" id="GO:0005737">
    <property type="term" value="C:cytoplasm"/>
    <property type="evidence" value="ECO:0007669"/>
    <property type="project" value="UniProtKB-SubCell"/>
</dbReference>
<evidence type="ECO:0000256" key="6">
    <source>
        <dbReference type="HAMAP-Rule" id="MF_00541"/>
    </source>
</evidence>
<dbReference type="EMBL" id="WKLT01000017">
    <property type="protein sequence ID" value="MRY59506.1"/>
    <property type="molecule type" value="Genomic_DNA"/>
</dbReference>
<dbReference type="OrthoDB" id="9766697at2"/>
<dbReference type="GO" id="GO:0019301">
    <property type="term" value="P:rhamnose catabolic process"/>
    <property type="evidence" value="ECO:0007669"/>
    <property type="project" value="UniProtKB-UniRule"/>
</dbReference>
<dbReference type="Proteomes" id="UP000284660">
    <property type="component" value="Unassembled WGS sequence"/>
</dbReference>
<dbReference type="GO" id="GO:0019324">
    <property type="term" value="P:L-lyxose metabolic process"/>
    <property type="evidence" value="ECO:0007669"/>
    <property type="project" value="TreeGrafter"/>
</dbReference>
<dbReference type="EMBL" id="WKMC01000001">
    <property type="protein sequence ID" value="MRZ49313.1"/>
    <property type="molecule type" value="Genomic_DNA"/>
</dbReference>
<reference evidence="14 23" key="6">
    <citation type="submission" date="2020-04" db="EMBL/GenBank/DDBJ databases">
        <title>Complete Genomes and Methylome analysis of CBBP consortium that reverse antibiotic-induced susceptibility to vancomycin-resistant Enterococcus faecium infection.</title>
        <authorList>
            <person name="Fomenkov A."/>
            <person name="Zhang Z."/>
            <person name="Pamer E."/>
            <person name="Roberts R.J."/>
        </authorList>
    </citation>
    <scope>NUCLEOTIDE SEQUENCE [LARGE SCALE GENOMIC DNA]</scope>
    <source>
        <strain evidence="23">CBBP</strain>
        <strain evidence="14">CBBP-1</strain>
    </source>
</reference>
<dbReference type="NCBIfam" id="NF002203">
    <property type="entry name" value="PRK01076.1"/>
    <property type="match status" value="1"/>
</dbReference>
<comment type="pathway">
    <text evidence="6">Carbohydrate degradation; L-rhamnose degradation; glycerone phosphate from L-rhamnose: step 1/3.</text>
</comment>
<dbReference type="Pfam" id="PF06134">
    <property type="entry name" value="RhaA"/>
    <property type="match status" value="1"/>
</dbReference>
<dbReference type="UniPathway" id="UPA00541">
    <property type="reaction ID" value="UER00601"/>
</dbReference>
<keyword evidence="4 6" id="KW-0413">Isomerase</keyword>
<dbReference type="PANTHER" id="PTHR30268">
    <property type="entry name" value="L-RHAMNOSE ISOMERASE"/>
    <property type="match status" value="1"/>
</dbReference>
<evidence type="ECO:0000313" key="12">
    <source>
        <dbReference type="EMBL" id="MSB75075.1"/>
    </source>
</evidence>
<evidence type="ECO:0000313" key="19">
    <source>
        <dbReference type="Proteomes" id="UP000284660"/>
    </source>
</evidence>
<evidence type="ECO:0000256" key="4">
    <source>
        <dbReference type="ARBA" id="ARBA00023235"/>
    </source>
</evidence>
<dbReference type="Proteomes" id="UP000441358">
    <property type="component" value="Unassembled WGS sequence"/>
</dbReference>
<reference evidence="13" key="3">
    <citation type="journal article" date="2018" name="BMC Genomics">
        <title>Whole genome sequencing and function prediction of 133 gut anaerobes isolated from chicken caecum in pure cultures.</title>
        <authorList>
            <person name="Medvecky M."/>
            <person name="Cejkova D."/>
            <person name="Polansky O."/>
            <person name="Karasova D."/>
            <person name="Kubasova T."/>
            <person name="Cizek A."/>
            <person name="Rychlik I."/>
        </authorList>
    </citation>
    <scope>NUCLEOTIDE SEQUENCE</scope>
    <source>
        <strain evidence="13">An199</strain>
    </source>
</reference>
<feature type="binding site" evidence="6">
    <location>
        <position position="296"/>
    </location>
    <ligand>
        <name>Mn(2+)</name>
        <dbReference type="ChEBI" id="CHEBI:29035"/>
    </ligand>
</feature>
<evidence type="ECO:0000313" key="8">
    <source>
        <dbReference type="EMBL" id="CUM81345.1"/>
    </source>
</evidence>
<dbReference type="Proteomes" id="UP000501982">
    <property type="component" value="Chromosome"/>
</dbReference>
<evidence type="ECO:0000256" key="3">
    <source>
        <dbReference type="ARBA" id="ARBA00023211"/>
    </source>
</evidence>
<dbReference type="Proteomes" id="UP000095591">
    <property type="component" value="Unassembled WGS sequence"/>
</dbReference>
<evidence type="ECO:0000256" key="1">
    <source>
        <dbReference type="ARBA" id="ARBA00022490"/>
    </source>
</evidence>
<dbReference type="EMBL" id="CYXP01000001">
    <property type="protein sequence ID" value="CUM81345.1"/>
    <property type="molecule type" value="Genomic_DNA"/>
</dbReference>
<gene>
    <name evidence="6 8" type="primary">rhaA</name>
    <name evidence="13" type="ORF">B5F32_05235</name>
    <name evidence="15" type="ORF">DW782_03540</name>
    <name evidence="8" type="ORF">ERS852429_00697</name>
    <name evidence="10" type="ORF">GKD59_16640</name>
    <name evidence="11" type="ORF">GKD66_03455</name>
    <name evidence="12" type="ORF">GKD70_17590</name>
    <name evidence="14" type="ORF">HHO38_02960</name>
    <name evidence="16" type="ORF">P2T59_07020</name>
    <name evidence="9" type="ORF">PN612_11335</name>
</gene>
<dbReference type="InterPro" id="IPR050337">
    <property type="entry name" value="L-rhamnose_isomerase"/>
</dbReference>
<evidence type="ECO:0000313" key="18">
    <source>
        <dbReference type="Proteomes" id="UP000195950"/>
    </source>
</evidence>
<dbReference type="Gene3D" id="3.20.20.150">
    <property type="entry name" value="Divalent-metal-dependent TIM barrel enzymes"/>
    <property type="match status" value="1"/>
</dbReference>
<evidence type="ECO:0000313" key="20">
    <source>
        <dbReference type="Proteomes" id="UP000441358"/>
    </source>
</evidence>
<dbReference type="RefSeq" id="WP_005856475.1">
    <property type="nucleotide sequence ID" value="NZ_AP019729.1"/>
</dbReference>
<evidence type="ECO:0000313" key="17">
    <source>
        <dbReference type="Proteomes" id="UP000095591"/>
    </source>
</evidence>
<keyword evidence="5 6" id="KW-0684">Rhamnose metabolism</keyword>
<evidence type="ECO:0000313" key="11">
    <source>
        <dbReference type="EMBL" id="MRZ49313.1"/>
    </source>
</evidence>
<dbReference type="AlphaFoldDB" id="A0A173RUM8"/>
<dbReference type="Proteomes" id="UP001221009">
    <property type="component" value="Chromosome"/>
</dbReference>
<evidence type="ECO:0000313" key="14">
    <source>
        <dbReference type="EMBL" id="QJE27356.1"/>
    </source>
</evidence>
<dbReference type="Proteomes" id="UP000441609">
    <property type="component" value="Unassembled WGS sequence"/>
</dbReference>
<reference evidence="20 21" key="5">
    <citation type="journal article" date="2019" name="Nat. Med.">
        <title>A library of human gut bacterial isolates paired with longitudinal multiomics data enables mechanistic microbiome research.</title>
        <authorList>
            <person name="Poyet M."/>
            <person name="Groussin M."/>
            <person name="Gibbons S.M."/>
            <person name="Avila-Pacheco J."/>
            <person name="Jiang X."/>
            <person name="Kearney S.M."/>
            <person name="Perrotta A.R."/>
            <person name="Berdy B."/>
            <person name="Zhao S."/>
            <person name="Lieberman T.D."/>
            <person name="Swanson P.K."/>
            <person name="Smith M."/>
            <person name="Roesemann S."/>
            <person name="Alexander J.E."/>
            <person name="Rich S.A."/>
            <person name="Livny J."/>
            <person name="Vlamakis H."/>
            <person name="Clish C."/>
            <person name="Bullock K."/>
            <person name="Deik A."/>
            <person name="Scott J."/>
            <person name="Pierce K.A."/>
            <person name="Xavier R.J."/>
            <person name="Alm E.J."/>
        </authorList>
    </citation>
    <scope>NUCLEOTIDE SEQUENCE [LARGE SCALE GENOMIC DNA]</scope>
    <source>
        <strain evidence="12 21">BIOML-A20</strain>
        <strain evidence="11 20">BIOML-A32</strain>
        <strain evidence="10 22">BIOML-A41</strain>
    </source>
</reference>
<reference evidence="8 17" key="1">
    <citation type="submission" date="2015-09" db="EMBL/GenBank/DDBJ databases">
        <authorList>
            <consortium name="Pathogen Informatics"/>
        </authorList>
    </citation>
    <scope>NUCLEOTIDE SEQUENCE [LARGE SCALE GENOMIC DNA]</scope>
    <source>
        <strain evidence="8 17">2789STDY5608872</strain>
    </source>
</reference>
<dbReference type="SUPFAM" id="SSF51658">
    <property type="entry name" value="Xylose isomerase-like"/>
    <property type="match status" value="1"/>
</dbReference>
<dbReference type="GO" id="GO:0008740">
    <property type="term" value="F:L-rhamnose isomerase activity"/>
    <property type="evidence" value="ECO:0007669"/>
    <property type="project" value="UniProtKB-UniRule"/>
</dbReference>
<dbReference type="NCBIfam" id="TIGR01748">
    <property type="entry name" value="rhaA"/>
    <property type="match status" value="1"/>
</dbReference>
<dbReference type="Proteomes" id="UP000195950">
    <property type="component" value="Unassembled WGS sequence"/>
</dbReference>
<reference evidence="18" key="2">
    <citation type="submission" date="2017-04" db="EMBL/GenBank/DDBJ databases">
        <title>Function of individual gut microbiota members based on whole genome sequencing of pure cultures obtained from chicken caecum.</title>
        <authorList>
            <person name="Medvecky M."/>
            <person name="Cejkova D."/>
            <person name="Polansky O."/>
            <person name="Karasova D."/>
            <person name="Kubasova T."/>
            <person name="Cizek A."/>
            <person name="Rychlik I."/>
        </authorList>
    </citation>
    <scope>NUCLEOTIDE SEQUENCE [LARGE SCALE GENOMIC DNA]</scope>
    <source>
        <strain evidence="18">An199</strain>
    </source>
</reference>
<keyword evidence="1 6" id="KW-0963">Cytoplasm</keyword>
<comment type="catalytic activity">
    <reaction evidence="6">
        <text>L-rhamnopyranose = L-rhamnulose</text>
        <dbReference type="Rhea" id="RHEA:23160"/>
        <dbReference type="ChEBI" id="CHEBI:17897"/>
        <dbReference type="ChEBI" id="CHEBI:62346"/>
        <dbReference type="EC" id="5.3.1.14"/>
    </reaction>
</comment>
<sequence>MTKDSLIQQAFEVAAERYAAVGVDVRKALEDMKKISLSLHCWQADDVSGFENQGGSLTGGIQVTGNYPGRARTIDELRRDVLKAKSYIPGNHRLSLHEIYGDFQGEKVDRDEVEPHHFESWIQWAKENDFKLDFNSTSFSHPKSGDLTLANPSDDIRNFWIEHTKRCRWISDEMGKAQNDPCMMNLWIHDGSKEVPASRLRYRRILEESLDEIFATEYKWMKDCIEAKLFGIGLESYTVGSYDFYLGYGAKKNKIVTLDTGHFHLTESIADKVSSLLLFTPEIMLHVSRPIRWDSDHVVILNDDVQDLAREIVRCDALDRVHIGLDYFDATINRIGAYVIGSRATQKAFMLALLEPIALLRQYEDEGKYFQRLALQEEAKSLPWGAVWDMYCLQSGVPVGESYIAEIEKYESDVTSRRQ</sequence>
<protein>
    <recommendedName>
        <fullName evidence="6 7">L-rhamnose isomerase</fullName>
        <ecNumber evidence="6 7">5.3.1.14</ecNumber>
    </recommendedName>
</protein>
<accession>A0A173RUM8</accession>
<feature type="binding site" evidence="6">
    <location>
        <position position="294"/>
    </location>
    <ligand>
        <name>Mn(2+)</name>
        <dbReference type="ChEBI" id="CHEBI:29035"/>
    </ligand>
</feature>
<evidence type="ECO:0000313" key="16">
    <source>
        <dbReference type="EMBL" id="WET65732.1"/>
    </source>
</evidence>
<comment type="cofactor">
    <cofactor evidence="6">
        <name>Mn(2+)</name>
        <dbReference type="ChEBI" id="CHEBI:29035"/>
    </cofactor>
    <text evidence="6">Binds 1 Mn(2+) ion per subunit.</text>
</comment>
<comment type="function">
    <text evidence="6">Catalyzes the interconversion of L-rhamnose and L-rhamnulose.</text>
</comment>
<dbReference type="EMBL" id="CP051672">
    <property type="protein sequence ID" value="QJE27356.1"/>
    <property type="molecule type" value="Genomic_DNA"/>
</dbReference>
<dbReference type="GO" id="GO:0030145">
    <property type="term" value="F:manganese ion binding"/>
    <property type="evidence" value="ECO:0007669"/>
    <property type="project" value="UniProtKB-UniRule"/>
</dbReference>
<dbReference type="Proteomes" id="UP001211522">
    <property type="component" value="Unassembled WGS sequence"/>
</dbReference>
<evidence type="ECO:0000256" key="2">
    <source>
        <dbReference type="ARBA" id="ARBA00022723"/>
    </source>
</evidence>
<dbReference type="HAMAP" id="MF_00541">
    <property type="entry name" value="RhaA"/>
    <property type="match status" value="1"/>
</dbReference>
<evidence type="ECO:0000313" key="15">
    <source>
        <dbReference type="EMBL" id="RHD78368.1"/>
    </source>
</evidence>
<comment type="similarity">
    <text evidence="6">Belongs to the rhamnose isomerase family.</text>
</comment>
<dbReference type="EC" id="5.3.1.14" evidence="6 7"/>
<proteinExistence type="inferred from homology"/>
<keyword evidence="2 6" id="KW-0479">Metal-binding</keyword>
<dbReference type="InterPro" id="IPR036237">
    <property type="entry name" value="Xyl_isomerase-like_sf"/>
</dbReference>
<reference evidence="16" key="8">
    <citation type="submission" date="2023-03" db="EMBL/GenBank/DDBJ databases">
        <title>Parabacteroides distasonis, a bacteria resistant against UC.</title>
        <authorList>
            <person name="Dai W."/>
        </authorList>
    </citation>
    <scope>NUCLEOTIDE SEQUENCE</scope>
    <source>
        <strain evidence="16">F1-28</strain>
    </source>
</reference>
<reference evidence="15 19" key="4">
    <citation type="submission" date="2018-08" db="EMBL/GenBank/DDBJ databases">
        <title>A genome reference for cultivated species of the human gut microbiota.</title>
        <authorList>
            <person name="Zou Y."/>
            <person name="Xue W."/>
            <person name="Luo G."/>
        </authorList>
    </citation>
    <scope>NUCLEOTIDE SEQUENCE [LARGE SCALE GENOMIC DNA]</scope>
    <source>
        <strain evidence="15 19">AM30-4</strain>
    </source>
</reference>
<dbReference type="EMBL" id="QSJN01000001">
    <property type="protein sequence ID" value="RHD78368.1"/>
    <property type="molecule type" value="Genomic_DNA"/>
</dbReference>
<dbReference type="Proteomes" id="UP000463337">
    <property type="component" value="Unassembled WGS sequence"/>
</dbReference>
<dbReference type="EMBL" id="WKMO01000018">
    <property type="protein sequence ID" value="MSB75075.1"/>
    <property type="molecule type" value="Genomic_DNA"/>
</dbReference>
<dbReference type="PANTHER" id="PTHR30268:SF0">
    <property type="entry name" value="L-RHAMNOSE ISOMERASE"/>
    <property type="match status" value="1"/>
</dbReference>
<evidence type="ECO:0000313" key="23">
    <source>
        <dbReference type="Proteomes" id="UP000501982"/>
    </source>
</evidence>
<reference evidence="9" key="7">
    <citation type="submission" date="2023-01" db="EMBL/GenBank/DDBJ databases">
        <title>Human gut microbiome strain richness.</title>
        <authorList>
            <person name="Chen-Liaw A."/>
        </authorList>
    </citation>
    <scope>NUCLEOTIDE SEQUENCE</scope>
    <source>
        <strain evidence="9">D35st1_E5_D35t1_190705</strain>
    </source>
</reference>
<evidence type="ECO:0000313" key="13">
    <source>
        <dbReference type="EMBL" id="OUP21210.1"/>
    </source>
</evidence>
<evidence type="ECO:0000313" key="22">
    <source>
        <dbReference type="Proteomes" id="UP000463337"/>
    </source>
</evidence>